<protein>
    <submittedName>
        <fullName evidence="3">Uncharacterized protein</fullName>
    </submittedName>
</protein>
<dbReference type="OrthoDB" id="2326241at2"/>
<dbReference type="EMBL" id="BCMH01000005">
    <property type="protein sequence ID" value="GAX03290.1"/>
    <property type="molecule type" value="Genomic_DNA"/>
</dbReference>
<accession>A0A1Z5IZI8</accession>
<evidence type="ECO:0000313" key="4">
    <source>
        <dbReference type="Proteomes" id="UP000198414"/>
    </source>
</evidence>
<proteinExistence type="predicted"/>
<dbReference type="EMBL" id="BCMI01000034">
    <property type="protein sequence ID" value="GAX07056.1"/>
    <property type="molecule type" value="Genomic_DNA"/>
</dbReference>
<reference evidence="4 5" key="1">
    <citation type="submission" date="2015-11" db="EMBL/GenBank/DDBJ databases">
        <title>Draft genome sequences of new species of the genus Lactobacillus isolated from orchardgrass silage.</title>
        <authorList>
            <person name="Tohno M."/>
            <person name="Tanizawa Y."/>
            <person name="Arita M."/>
        </authorList>
    </citation>
    <scope>NUCLEOTIDE SEQUENCE [LARGE SCALE GENOMIC DNA]</scope>
    <source>
        <strain evidence="2 5">IWT140</strain>
        <strain evidence="3 4">IWT25</strain>
    </source>
</reference>
<name>A0A1Z5IZI8_9LACO</name>
<evidence type="ECO:0000313" key="2">
    <source>
        <dbReference type="EMBL" id="GAX03290.1"/>
    </source>
</evidence>
<comment type="caution">
    <text evidence="3">The sequence shown here is derived from an EMBL/GenBank/DDBJ whole genome shotgun (WGS) entry which is preliminary data.</text>
</comment>
<keyword evidence="5" id="KW-1185">Reference proteome</keyword>
<evidence type="ECO:0000256" key="1">
    <source>
        <dbReference type="SAM" id="Phobius"/>
    </source>
</evidence>
<organism evidence="3 4">
    <name type="scientific">Secundilactobacillus pentosiphilus</name>
    <dbReference type="NCBI Taxonomy" id="1714682"/>
    <lineage>
        <taxon>Bacteria</taxon>
        <taxon>Bacillati</taxon>
        <taxon>Bacillota</taxon>
        <taxon>Bacilli</taxon>
        <taxon>Lactobacillales</taxon>
        <taxon>Lactobacillaceae</taxon>
        <taxon>Secundilactobacillus</taxon>
    </lineage>
</organism>
<accession>A0A1Z5ING4</accession>
<dbReference type="RefSeq" id="WP_089088270.1">
    <property type="nucleotide sequence ID" value="NZ_BCMH01000005.1"/>
</dbReference>
<gene>
    <name evidence="2" type="ORF">IWT140_00892</name>
    <name evidence="3" type="ORF">IWT25_02404</name>
</gene>
<evidence type="ECO:0000313" key="5">
    <source>
        <dbReference type="Proteomes" id="UP000198430"/>
    </source>
</evidence>
<sequence length="97" mass="10578">MKKRHFLSKQSFFGGIVAVTVVYGIDQFPKLAFAATNQLLARADRKDLTEAVFIGVGLLVCLLGLFGMDCFRARHPRVKKSAATSTGELTESASTQQ</sequence>
<dbReference type="AlphaFoldDB" id="A0A1Z5IZI8"/>
<keyword evidence="1" id="KW-0472">Membrane</keyword>
<feature type="transmembrane region" description="Helical" evidence="1">
    <location>
        <begin position="50"/>
        <end position="71"/>
    </location>
</feature>
<dbReference type="Proteomes" id="UP000198430">
    <property type="component" value="Unassembled WGS sequence"/>
</dbReference>
<dbReference type="Proteomes" id="UP000198414">
    <property type="component" value="Unassembled WGS sequence"/>
</dbReference>
<keyword evidence="1" id="KW-0812">Transmembrane</keyword>
<evidence type="ECO:0000313" key="3">
    <source>
        <dbReference type="EMBL" id="GAX07056.1"/>
    </source>
</evidence>
<keyword evidence="1" id="KW-1133">Transmembrane helix</keyword>